<evidence type="ECO:0000256" key="3">
    <source>
        <dbReference type="ARBA" id="ARBA00022475"/>
    </source>
</evidence>
<dbReference type="KEGG" id="mec:Q7C_1730"/>
<dbReference type="PATRIC" id="fig|754477.3.peg.1700"/>
<dbReference type="RefSeq" id="WP_014704291.1">
    <property type="nucleotide sequence ID" value="NC_017856.1"/>
</dbReference>
<dbReference type="GO" id="GO:0051301">
    <property type="term" value="P:cell division"/>
    <property type="evidence" value="ECO:0007669"/>
    <property type="project" value="UniProtKB-UniRule"/>
</dbReference>
<protein>
    <recommendedName>
        <fullName evidence="10">Tol-Pal system protein TolR</fullName>
    </recommendedName>
</protein>
<keyword evidence="5 10" id="KW-0132">Cell division</keyword>
<evidence type="ECO:0000256" key="6">
    <source>
        <dbReference type="ARBA" id="ARBA00022692"/>
    </source>
</evidence>
<feature type="transmembrane region" description="Helical" evidence="10">
    <location>
        <begin position="21"/>
        <end position="40"/>
    </location>
</feature>
<dbReference type="GO" id="GO:0005886">
    <property type="term" value="C:plasma membrane"/>
    <property type="evidence" value="ECO:0007669"/>
    <property type="project" value="UniProtKB-SubCell"/>
</dbReference>
<dbReference type="GO" id="GO:0015031">
    <property type="term" value="P:protein transport"/>
    <property type="evidence" value="ECO:0007669"/>
    <property type="project" value="InterPro"/>
</dbReference>
<keyword evidence="7 10" id="KW-1133">Transmembrane helix</keyword>
<comment type="function">
    <text evidence="10">Part of the Tol-Pal system, which plays a role in outer membrane invagination during cell division and is important for maintaining outer membrane integrity.</text>
</comment>
<evidence type="ECO:0000256" key="4">
    <source>
        <dbReference type="ARBA" id="ARBA00022519"/>
    </source>
</evidence>
<dbReference type="EMBL" id="CP003380">
    <property type="protein sequence ID" value="AFJ02871.1"/>
    <property type="molecule type" value="Genomic_DNA"/>
</dbReference>
<dbReference type="PANTHER" id="PTHR30558">
    <property type="entry name" value="EXBD MEMBRANE COMPONENT OF PMF-DRIVEN MACROMOLECULE IMPORT SYSTEM"/>
    <property type="match status" value="1"/>
</dbReference>
<evidence type="ECO:0000313" key="12">
    <source>
        <dbReference type="Proteomes" id="UP000009145"/>
    </source>
</evidence>
<name>I1YIX8_METFJ</name>
<dbReference type="Gene3D" id="3.30.420.270">
    <property type="match status" value="1"/>
</dbReference>
<evidence type="ECO:0000256" key="5">
    <source>
        <dbReference type="ARBA" id="ARBA00022618"/>
    </source>
</evidence>
<evidence type="ECO:0000256" key="7">
    <source>
        <dbReference type="ARBA" id="ARBA00022989"/>
    </source>
</evidence>
<evidence type="ECO:0000256" key="9">
    <source>
        <dbReference type="ARBA" id="ARBA00023306"/>
    </source>
</evidence>
<comment type="subunit">
    <text evidence="10">The Tol-Pal system is composed of five core proteins: the inner membrane proteins TolA, TolQ and TolR, the periplasmic protein TolB and the outer membrane protein Pal. They form a network linking the inner and outer membranes and the peptidoglycan layer.</text>
</comment>
<keyword evidence="12" id="KW-1185">Reference proteome</keyword>
<keyword evidence="9 10" id="KW-0131">Cell cycle</keyword>
<dbReference type="InterPro" id="IPR003400">
    <property type="entry name" value="ExbD"/>
</dbReference>
<dbReference type="eggNOG" id="COG0848">
    <property type="taxonomic scope" value="Bacteria"/>
</dbReference>
<dbReference type="Proteomes" id="UP000009145">
    <property type="component" value="Chromosome"/>
</dbReference>
<reference evidence="11 12" key="1">
    <citation type="journal article" date="2012" name="J. Bacteriol.">
        <title>Complete genome sequences of Methylophaga sp. strain JAM1 and Methylophaga sp. strain JAM7.</title>
        <authorList>
            <person name="Villeneuve C."/>
            <person name="Martineau C."/>
            <person name="Mauffrey F."/>
            <person name="Villemur R."/>
        </authorList>
    </citation>
    <scope>NUCLEOTIDE SEQUENCE [LARGE SCALE GENOMIC DNA]</scope>
    <source>
        <strain evidence="11 12">JAM7</strain>
    </source>
</reference>
<evidence type="ECO:0000313" key="11">
    <source>
        <dbReference type="EMBL" id="AFJ02871.1"/>
    </source>
</evidence>
<dbReference type="HOGENOM" id="CLU_085305_1_3_6"/>
<keyword evidence="6 10" id="KW-0812">Transmembrane</keyword>
<dbReference type="STRING" id="754477.Q7C_1730"/>
<dbReference type="Pfam" id="PF02472">
    <property type="entry name" value="ExbD"/>
    <property type="match status" value="1"/>
</dbReference>
<comment type="similarity">
    <text evidence="2 10">Belongs to the ExbD/TolR family.</text>
</comment>
<dbReference type="AlphaFoldDB" id="I1YIX8"/>
<proteinExistence type="inferred from homology"/>
<evidence type="ECO:0000256" key="2">
    <source>
        <dbReference type="ARBA" id="ARBA00005811"/>
    </source>
</evidence>
<dbReference type="NCBIfam" id="TIGR02801">
    <property type="entry name" value="tolR"/>
    <property type="match status" value="1"/>
</dbReference>
<keyword evidence="3 10" id="KW-1003">Cell membrane</keyword>
<accession>I1YIX8</accession>
<dbReference type="InterPro" id="IPR014168">
    <property type="entry name" value="Tol-Pal_TolR"/>
</dbReference>
<evidence type="ECO:0000256" key="8">
    <source>
        <dbReference type="ARBA" id="ARBA00023136"/>
    </source>
</evidence>
<evidence type="ECO:0000256" key="1">
    <source>
        <dbReference type="ARBA" id="ARBA00004162"/>
    </source>
</evidence>
<dbReference type="PANTHER" id="PTHR30558:SF7">
    <property type="entry name" value="TOL-PAL SYSTEM PROTEIN TOLR"/>
    <property type="match status" value="1"/>
</dbReference>
<keyword evidence="4 10" id="KW-0997">Cell inner membrane</keyword>
<dbReference type="GO" id="GO:0022857">
    <property type="term" value="F:transmembrane transporter activity"/>
    <property type="evidence" value="ECO:0007669"/>
    <property type="project" value="InterPro"/>
</dbReference>
<evidence type="ECO:0000256" key="10">
    <source>
        <dbReference type="HAMAP-Rule" id="MF_02203"/>
    </source>
</evidence>
<dbReference type="OrthoDB" id="9798629at2"/>
<dbReference type="HAMAP" id="MF_02203">
    <property type="entry name" value="TolR"/>
    <property type="match status" value="1"/>
</dbReference>
<gene>
    <name evidence="10" type="primary">tolR</name>
    <name evidence="11" type="ordered locus">Q7C_1730</name>
</gene>
<comment type="subcellular location">
    <subcellularLocation>
        <location evidence="10">Cell inner membrane</location>
        <topology evidence="10">Single-pass membrane protein</topology>
    </subcellularLocation>
    <subcellularLocation>
        <location evidence="1">Cell membrane</location>
        <topology evidence="1">Single-pass membrane protein</topology>
    </subcellularLocation>
</comment>
<sequence>MAGYKPLRQRRKPMADINVVPYIDVMLVLLIIFMITAPLLTQGVQVDLPQAVANPVESPENSEPLVISVDAEGNYYSSIGETPDEPVEASVLAARVTAVLKRNPQVPVMVKGDASANYGQVVGLMALLQQSGVPNVGLITKQPEN</sequence>
<organism evidence="11 12">
    <name type="scientific">Methylophaga frappieri (strain ATCC BAA-2434 / DSM 25690 / JAM7)</name>
    <dbReference type="NCBI Taxonomy" id="754477"/>
    <lineage>
        <taxon>Bacteria</taxon>
        <taxon>Pseudomonadati</taxon>
        <taxon>Pseudomonadota</taxon>
        <taxon>Gammaproteobacteria</taxon>
        <taxon>Thiotrichales</taxon>
        <taxon>Piscirickettsiaceae</taxon>
        <taxon>Methylophaga</taxon>
    </lineage>
</organism>
<keyword evidence="8 10" id="KW-0472">Membrane</keyword>